<dbReference type="EMBL" id="FRCY01000009">
    <property type="protein sequence ID" value="SHN18495.1"/>
    <property type="molecule type" value="Genomic_DNA"/>
</dbReference>
<dbReference type="Gene3D" id="2.40.50.1020">
    <property type="entry name" value="LytTr DNA-binding domain"/>
    <property type="match status" value="1"/>
</dbReference>
<dbReference type="Proteomes" id="UP000184513">
    <property type="component" value="Unassembled WGS sequence"/>
</dbReference>
<gene>
    <name evidence="2" type="ORF">SAMN04488057_109169</name>
</gene>
<dbReference type="GO" id="GO:0003677">
    <property type="term" value="F:DNA binding"/>
    <property type="evidence" value="ECO:0007669"/>
    <property type="project" value="UniProtKB-KW"/>
</dbReference>
<dbReference type="AlphaFoldDB" id="A0A1M7PMM2"/>
<evidence type="ECO:0000313" key="3">
    <source>
        <dbReference type="Proteomes" id="UP000184513"/>
    </source>
</evidence>
<sequence>MVTHIEVNDYLLTVFCLDGSSHSCCSSLKKVEKKLPETFFKINRNCLANVNLIQSIPPKEREIVMENNVRLKVAKSKWAALKKEFRQPDFPDNGIRDTH</sequence>
<dbReference type="Pfam" id="PF04397">
    <property type="entry name" value="LytTR"/>
    <property type="match status" value="1"/>
</dbReference>
<evidence type="ECO:0000259" key="1">
    <source>
        <dbReference type="PROSITE" id="PS50930"/>
    </source>
</evidence>
<keyword evidence="3" id="KW-1185">Reference proteome</keyword>
<dbReference type="InterPro" id="IPR007492">
    <property type="entry name" value="LytTR_DNA-bd_dom"/>
</dbReference>
<dbReference type="STRING" id="388280.SAMN04488057_109169"/>
<protein>
    <submittedName>
        <fullName evidence="2">LytTr DNA-binding domain-containing protein</fullName>
    </submittedName>
</protein>
<dbReference type="PROSITE" id="PS50930">
    <property type="entry name" value="HTH_LYTTR"/>
    <property type="match status" value="1"/>
</dbReference>
<reference evidence="2 3" key="1">
    <citation type="submission" date="2016-11" db="EMBL/GenBank/DDBJ databases">
        <authorList>
            <person name="Jaros S."/>
            <person name="Januszkiewicz K."/>
            <person name="Wedrychowicz H."/>
        </authorList>
    </citation>
    <scope>NUCLEOTIDE SEQUENCE [LARGE SCALE GENOMIC DNA]</scope>
    <source>
        <strain evidence="2 3">CGMCC 1.6102</strain>
    </source>
</reference>
<organism evidence="2 3">
    <name type="scientific">Cyclobacterium lianum</name>
    <dbReference type="NCBI Taxonomy" id="388280"/>
    <lineage>
        <taxon>Bacteria</taxon>
        <taxon>Pseudomonadati</taxon>
        <taxon>Bacteroidota</taxon>
        <taxon>Cytophagia</taxon>
        <taxon>Cytophagales</taxon>
        <taxon>Cyclobacteriaceae</taxon>
        <taxon>Cyclobacterium</taxon>
    </lineage>
</organism>
<proteinExistence type="predicted"/>
<evidence type="ECO:0000313" key="2">
    <source>
        <dbReference type="EMBL" id="SHN18495.1"/>
    </source>
</evidence>
<keyword evidence="2" id="KW-0238">DNA-binding</keyword>
<accession>A0A1M7PMM2</accession>
<feature type="domain" description="HTH LytTR-type" evidence="1">
    <location>
        <begin position="1"/>
        <end position="87"/>
    </location>
</feature>
<name>A0A1M7PMM2_9BACT</name>
<dbReference type="SMART" id="SM00850">
    <property type="entry name" value="LytTR"/>
    <property type="match status" value="1"/>
</dbReference>